<dbReference type="AlphaFoldDB" id="A0A821ALH3"/>
<proteinExistence type="predicted"/>
<sequence length="92" mass="10331">KAISMINIHFIANEDGKKSIKQLPDNFTCQDFIKIIIDLFGSHATEHYTFVAKGKALNLADEVQFGVWKKNLTNGVNIFVGRRMHGGEIINV</sequence>
<dbReference type="Proteomes" id="UP000663833">
    <property type="component" value="Unassembled WGS sequence"/>
</dbReference>
<gene>
    <name evidence="2" type="ORF">HFQ381_LOCUS32508</name>
    <name evidence="1" type="ORF">LUA448_LOCUS29653</name>
</gene>
<comment type="caution">
    <text evidence="2">The sequence shown here is derived from an EMBL/GenBank/DDBJ whole genome shotgun (WGS) entry which is preliminary data.</text>
</comment>
<evidence type="ECO:0000313" key="1">
    <source>
        <dbReference type="EMBL" id="CAF3585196.1"/>
    </source>
</evidence>
<reference evidence="2" key="1">
    <citation type="submission" date="2021-02" db="EMBL/GenBank/DDBJ databases">
        <authorList>
            <person name="Nowell W R."/>
        </authorList>
    </citation>
    <scope>NUCLEOTIDE SEQUENCE</scope>
</reference>
<protein>
    <submittedName>
        <fullName evidence="2">Uncharacterized protein</fullName>
    </submittedName>
</protein>
<evidence type="ECO:0000313" key="3">
    <source>
        <dbReference type="Proteomes" id="UP000663851"/>
    </source>
</evidence>
<evidence type="ECO:0000313" key="2">
    <source>
        <dbReference type="EMBL" id="CAF4580865.1"/>
    </source>
</evidence>
<dbReference type="Proteomes" id="UP000663851">
    <property type="component" value="Unassembled WGS sequence"/>
</dbReference>
<feature type="non-terminal residue" evidence="2">
    <location>
        <position position="1"/>
    </location>
</feature>
<organism evidence="2 3">
    <name type="scientific">Rotaria socialis</name>
    <dbReference type="NCBI Taxonomy" id="392032"/>
    <lineage>
        <taxon>Eukaryota</taxon>
        <taxon>Metazoa</taxon>
        <taxon>Spiralia</taxon>
        <taxon>Gnathifera</taxon>
        <taxon>Rotifera</taxon>
        <taxon>Eurotatoria</taxon>
        <taxon>Bdelloidea</taxon>
        <taxon>Philodinida</taxon>
        <taxon>Philodinidae</taxon>
        <taxon>Rotaria</taxon>
    </lineage>
</organism>
<dbReference type="EMBL" id="CAJOBO010008090">
    <property type="protein sequence ID" value="CAF4580865.1"/>
    <property type="molecule type" value="Genomic_DNA"/>
</dbReference>
<accession>A0A821ALH3</accession>
<name>A0A821ALH3_9BILA</name>
<dbReference type="EMBL" id="CAJNYD010004270">
    <property type="protein sequence ID" value="CAF3585196.1"/>
    <property type="molecule type" value="Genomic_DNA"/>
</dbReference>